<keyword evidence="2" id="KW-1185">Reference proteome</keyword>
<evidence type="ECO:0000313" key="1">
    <source>
        <dbReference type="EMBL" id="GBG59149.1"/>
    </source>
</evidence>
<name>A0A388JMV8_CHABU</name>
<gene>
    <name evidence="1" type="ORF">CBR_g32166</name>
</gene>
<dbReference type="OrthoDB" id="2019884at2759"/>
<evidence type="ECO:0000313" key="2">
    <source>
        <dbReference type="Proteomes" id="UP000265515"/>
    </source>
</evidence>
<dbReference type="Gramene" id="GBG59149">
    <property type="protein sequence ID" value="GBG59149"/>
    <property type="gene ID" value="CBR_g32166"/>
</dbReference>
<comment type="caution">
    <text evidence="1">The sequence shown here is derived from an EMBL/GenBank/DDBJ whole genome shotgun (WGS) entry which is preliminary data.</text>
</comment>
<sequence>MSSSCRHVAQPAQELSTVGQKLIEEVNDLWLWRWRYRYGHNYGGSLLAMVALVFSQGKYVVMCEDYKLREPTHEVMDMVVQARHQLTGYTGHIHGAQHVFAESYGHKTRRLREHPKDYTSDSLIDFADDRPNARPYEVPPLLHYEQDEPQVYHFRDPDEDH</sequence>
<dbReference type="AlphaFoldDB" id="A0A388JMV8"/>
<dbReference type="EMBL" id="BFEA01000003">
    <property type="protein sequence ID" value="GBG59149.1"/>
    <property type="molecule type" value="Genomic_DNA"/>
</dbReference>
<dbReference type="Proteomes" id="UP000265515">
    <property type="component" value="Unassembled WGS sequence"/>
</dbReference>
<accession>A0A388JMV8</accession>
<proteinExistence type="predicted"/>
<protein>
    <submittedName>
        <fullName evidence="1">Uncharacterized protein</fullName>
    </submittedName>
</protein>
<organism evidence="1 2">
    <name type="scientific">Chara braunii</name>
    <name type="common">Braun's stonewort</name>
    <dbReference type="NCBI Taxonomy" id="69332"/>
    <lineage>
        <taxon>Eukaryota</taxon>
        <taxon>Viridiplantae</taxon>
        <taxon>Streptophyta</taxon>
        <taxon>Charophyceae</taxon>
        <taxon>Charales</taxon>
        <taxon>Characeae</taxon>
        <taxon>Chara</taxon>
    </lineage>
</organism>
<reference evidence="1 2" key="1">
    <citation type="journal article" date="2018" name="Cell">
        <title>The Chara Genome: Secondary Complexity and Implications for Plant Terrestrialization.</title>
        <authorList>
            <person name="Nishiyama T."/>
            <person name="Sakayama H."/>
            <person name="Vries J.D."/>
            <person name="Buschmann H."/>
            <person name="Saint-Marcoux D."/>
            <person name="Ullrich K.K."/>
            <person name="Haas F.B."/>
            <person name="Vanderstraeten L."/>
            <person name="Becker D."/>
            <person name="Lang D."/>
            <person name="Vosolsobe S."/>
            <person name="Rombauts S."/>
            <person name="Wilhelmsson P.K.I."/>
            <person name="Janitza P."/>
            <person name="Kern R."/>
            <person name="Heyl A."/>
            <person name="Rumpler F."/>
            <person name="Villalobos L.I.A.C."/>
            <person name="Clay J.M."/>
            <person name="Skokan R."/>
            <person name="Toyoda A."/>
            <person name="Suzuki Y."/>
            <person name="Kagoshima H."/>
            <person name="Schijlen E."/>
            <person name="Tajeshwar N."/>
            <person name="Catarino B."/>
            <person name="Hetherington A.J."/>
            <person name="Saltykova A."/>
            <person name="Bonnot C."/>
            <person name="Breuninger H."/>
            <person name="Symeonidi A."/>
            <person name="Radhakrishnan G.V."/>
            <person name="Van Nieuwerburgh F."/>
            <person name="Deforce D."/>
            <person name="Chang C."/>
            <person name="Karol K.G."/>
            <person name="Hedrich R."/>
            <person name="Ulvskov P."/>
            <person name="Glockner G."/>
            <person name="Delwiche C.F."/>
            <person name="Petrasek J."/>
            <person name="Van de Peer Y."/>
            <person name="Friml J."/>
            <person name="Beilby M."/>
            <person name="Dolan L."/>
            <person name="Kohara Y."/>
            <person name="Sugano S."/>
            <person name="Fujiyama A."/>
            <person name="Delaux P.-M."/>
            <person name="Quint M."/>
            <person name="TheiBen G."/>
            <person name="Hagemann M."/>
            <person name="Harholt J."/>
            <person name="Dunand C."/>
            <person name="Zachgo S."/>
            <person name="Langdale J."/>
            <person name="Maumus F."/>
            <person name="Straeten D.V.D."/>
            <person name="Gould S.B."/>
            <person name="Rensing S.A."/>
        </authorList>
    </citation>
    <scope>NUCLEOTIDE SEQUENCE [LARGE SCALE GENOMIC DNA]</scope>
    <source>
        <strain evidence="1 2">S276</strain>
    </source>
</reference>